<feature type="chain" id="PRO_5032330816" description="Protein LTV1 homolog" evidence="4">
    <location>
        <begin position="29"/>
        <end position="170"/>
    </location>
</feature>
<dbReference type="PANTHER" id="PTHR21531:SF0">
    <property type="entry name" value="PROTEIN LTV1 HOMOLOG"/>
    <property type="match status" value="1"/>
</dbReference>
<comment type="similarity">
    <text evidence="1">Belongs to the LTV1 family.</text>
</comment>
<feature type="compositionally biased region" description="Basic and acidic residues" evidence="3">
    <location>
        <begin position="93"/>
        <end position="105"/>
    </location>
</feature>
<organism evidence="5 6">
    <name type="scientific">Oryzias melastigma</name>
    <name type="common">Marine medaka</name>
    <dbReference type="NCBI Taxonomy" id="30732"/>
    <lineage>
        <taxon>Eukaryota</taxon>
        <taxon>Metazoa</taxon>
        <taxon>Chordata</taxon>
        <taxon>Craniata</taxon>
        <taxon>Vertebrata</taxon>
        <taxon>Euteleostomi</taxon>
        <taxon>Actinopterygii</taxon>
        <taxon>Neopterygii</taxon>
        <taxon>Teleostei</taxon>
        <taxon>Neoteleostei</taxon>
        <taxon>Acanthomorphata</taxon>
        <taxon>Ovalentaria</taxon>
        <taxon>Atherinomorphae</taxon>
        <taxon>Beloniformes</taxon>
        <taxon>Adrianichthyidae</taxon>
        <taxon>Oryziinae</taxon>
        <taxon>Oryzias</taxon>
    </lineage>
</organism>
<dbReference type="GO" id="GO:0005634">
    <property type="term" value="C:nucleus"/>
    <property type="evidence" value="ECO:0007669"/>
    <property type="project" value="TreeGrafter"/>
</dbReference>
<keyword evidence="4" id="KW-0732">Signal</keyword>
<evidence type="ECO:0000256" key="4">
    <source>
        <dbReference type="SAM" id="SignalP"/>
    </source>
</evidence>
<dbReference type="GO" id="GO:0005829">
    <property type="term" value="C:cytosol"/>
    <property type="evidence" value="ECO:0007669"/>
    <property type="project" value="TreeGrafter"/>
</dbReference>
<evidence type="ECO:0000256" key="1">
    <source>
        <dbReference type="ARBA" id="ARBA00009078"/>
    </source>
</evidence>
<sequence length="170" mass="19669">MRDTTEQRSSMTLTAAAVFLLCLTGILADERFGPSERDPPAELHKRERKPEQHLDQVKRPRAQTLMVPKSIRVSSKTGIPLDVLPNRGVTAKQAERMTRINDSDLPRVSTQPRSREESTEERKARKQAIKEERKERRVEKKANKMAFKEEKVRQEKQMLNLRTNVQGLKL</sequence>
<dbReference type="GO" id="GO:0042274">
    <property type="term" value="P:ribosomal small subunit biogenesis"/>
    <property type="evidence" value="ECO:0007669"/>
    <property type="project" value="InterPro"/>
</dbReference>
<evidence type="ECO:0000313" key="5">
    <source>
        <dbReference type="EMBL" id="KAF6724549.1"/>
    </source>
</evidence>
<feature type="compositionally biased region" description="Polar residues" evidence="3">
    <location>
        <begin position="160"/>
        <end position="170"/>
    </location>
</feature>
<protein>
    <recommendedName>
        <fullName evidence="2">Protein LTV1 homolog</fullName>
    </recommendedName>
</protein>
<dbReference type="EMBL" id="WKFB01000388">
    <property type="protein sequence ID" value="KAF6724549.1"/>
    <property type="molecule type" value="Genomic_DNA"/>
</dbReference>
<feature type="signal peptide" evidence="4">
    <location>
        <begin position="1"/>
        <end position="28"/>
    </location>
</feature>
<gene>
    <name evidence="5" type="ORF">FQA47_001292</name>
</gene>
<dbReference type="AlphaFoldDB" id="A0A834C8H2"/>
<accession>A0A834C8H2</accession>
<evidence type="ECO:0000256" key="2">
    <source>
        <dbReference type="ARBA" id="ARBA00021561"/>
    </source>
</evidence>
<feature type="compositionally biased region" description="Basic and acidic residues" evidence="3">
    <location>
        <begin position="31"/>
        <end position="58"/>
    </location>
</feature>
<evidence type="ECO:0000256" key="3">
    <source>
        <dbReference type="SAM" id="MobiDB-lite"/>
    </source>
</evidence>
<feature type="compositionally biased region" description="Basic and acidic residues" evidence="3">
    <location>
        <begin position="113"/>
        <end position="156"/>
    </location>
</feature>
<name>A0A834C8H2_ORYME</name>
<evidence type="ECO:0000313" key="6">
    <source>
        <dbReference type="Proteomes" id="UP000646548"/>
    </source>
</evidence>
<dbReference type="Proteomes" id="UP000646548">
    <property type="component" value="Unassembled WGS sequence"/>
</dbReference>
<reference evidence="5" key="1">
    <citation type="journal article" name="BMC Genomics">
        <title>Long-read sequencing and de novo genome assembly of marine medaka (Oryzias melastigma).</title>
        <authorList>
            <person name="Liang P."/>
            <person name="Saqib H.S.A."/>
            <person name="Ni X."/>
            <person name="Shen Y."/>
        </authorList>
    </citation>
    <scope>NUCLEOTIDE SEQUENCE</scope>
    <source>
        <strain evidence="5">Bigg-433</strain>
    </source>
</reference>
<dbReference type="InterPro" id="IPR007307">
    <property type="entry name" value="Ltv1"/>
</dbReference>
<comment type="caution">
    <text evidence="5">The sequence shown here is derived from an EMBL/GenBank/DDBJ whole genome shotgun (WGS) entry which is preliminary data.</text>
</comment>
<dbReference type="PANTHER" id="PTHR21531">
    <property type="entry name" value="LOW-TEMPERATURE VIABILITY PROTEIN LTV1-RELATED"/>
    <property type="match status" value="1"/>
</dbReference>
<feature type="region of interest" description="Disordered" evidence="3">
    <location>
        <begin position="88"/>
        <end position="170"/>
    </location>
</feature>
<feature type="region of interest" description="Disordered" evidence="3">
    <location>
        <begin position="31"/>
        <end position="70"/>
    </location>
</feature>
<dbReference type="GO" id="GO:0030688">
    <property type="term" value="C:preribosome, small subunit precursor"/>
    <property type="evidence" value="ECO:0007669"/>
    <property type="project" value="TreeGrafter"/>
</dbReference>
<dbReference type="GO" id="GO:0000056">
    <property type="term" value="P:ribosomal small subunit export from nucleus"/>
    <property type="evidence" value="ECO:0007669"/>
    <property type="project" value="TreeGrafter"/>
</dbReference>
<proteinExistence type="inferred from homology"/>